<feature type="transmembrane region" description="Helical" evidence="1">
    <location>
        <begin position="6"/>
        <end position="24"/>
    </location>
</feature>
<dbReference type="InterPro" id="IPR050039">
    <property type="entry name" value="MAB_1171c-like"/>
</dbReference>
<keyword evidence="1" id="KW-1133">Transmembrane helix</keyword>
<dbReference type="InterPro" id="IPR046675">
    <property type="entry name" value="DUF6545"/>
</dbReference>
<dbReference type="RefSeq" id="WP_273943038.1">
    <property type="nucleotide sequence ID" value="NZ_CP097263.1"/>
</dbReference>
<organism evidence="3 4">
    <name type="scientific">Kutzneria chonburiensis</name>
    <dbReference type="NCBI Taxonomy" id="1483604"/>
    <lineage>
        <taxon>Bacteria</taxon>
        <taxon>Bacillati</taxon>
        <taxon>Actinomycetota</taxon>
        <taxon>Actinomycetes</taxon>
        <taxon>Pseudonocardiales</taxon>
        <taxon>Pseudonocardiaceae</taxon>
        <taxon>Kutzneria</taxon>
    </lineage>
</organism>
<keyword evidence="4" id="KW-1185">Reference proteome</keyword>
<evidence type="ECO:0000256" key="1">
    <source>
        <dbReference type="SAM" id="Phobius"/>
    </source>
</evidence>
<dbReference type="Pfam" id="PF20182">
    <property type="entry name" value="DUF6545"/>
    <property type="match status" value="1"/>
</dbReference>
<feature type="transmembrane region" description="Helical" evidence="1">
    <location>
        <begin position="36"/>
        <end position="55"/>
    </location>
</feature>
<reference evidence="3 4" key="1">
    <citation type="submission" date="2024-09" db="EMBL/GenBank/DDBJ databases">
        <authorList>
            <person name="Sun Q."/>
            <person name="Mori K."/>
        </authorList>
    </citation>
    <scope>NUCLEOTIDE SEQUENCE [LARGE SCALE GENOMIC DNA]</scope>
    <source>
        <strain evidence="3 4">TBRC 1432</strain>
    </source>
</reference>
<dbReference type="EMBL" id="JBHLUD010000003">
    <property type="protein sequence ID" value="MFC0542162.1"/>
    <property type="molecule type" value="Genomic_DNA"/>
</dbReference>
<evidence type="ECO:0000313" key="4">
    <source>
        <dbReference type="Proteomes" id="UP001589810"/>
    </source>
</evidence>
<sequence length="394" mass="41856">MVEVLAYLGCLIAIVVVCYKVRLASSDRRTRGLRHIAGFAVCIAGALGLDAWMTVKIDGPMPAIAGLVSDELKLGALGFLVLFADSVRSAAVHGRWYRLVTAVTMAAAAALFFVAGAHESATDVVTFTPDGVGWFVAYNVVLIGYELWGLLTFATLIARFARLVEPGLLRTGLRLIIVGALIGVPWAGWQFDDIWIAVVRHQNTTSEDEVSAVLAALCVLVSASGATLTAWGPYLSGPAHWLGAQWRYVQLRPLWSAMHAAMPAIALSTVARQQGGVEFALYRHVIEIRDAQLALRGHIHPSVAVWAAEAADGTHPSRRAATIEAATIAAAVLAHDAGIAYPAGDLSPHRVDPSLAAETRWLAQVSRAFAHSRAVASVRTRMAAELSGATATSS</sequence>
<comment type="caution">
    <text evidence="3">The sequence shown here is derived from an EMBL/GenBank/DDBJ whole genome shotgun (WGS) entry which is preliminary data.</text>
</comment>
<accession>A0ABV6MPT7</accession>
<protein>
    <submittedName>
        <fullName evidence="3">MAB_1171c family putative transporter</fullName>
    </submittedName>
</protein>
<feature type="transmembrane region" description="Helical" evidence="1">
    <location>
        <begin position="135"/>
        <end position="161"/>
    </location>
</feature>
<feature type="transmembrane region" description="Helical" evidence="1">
    <location>
        <begin position="173"/>
        <end position="191"/>
    </location>
</feature>
<proteinExistence type="predicted"/>
<gene>
    <name evidence="3" type="ORF">ACFFH7_11765</name>
</gene>
<dbReference type="NCBIfam" id="NF042915">
    <property type="entry name" value="MAB_1171c_fam"/>
    <property type="match status" value="1"/>
</dbReference>
<feature type="transmembrane region" description="Helical" evidence="1">
    <location>
        <begin position="96"/>
        <end position="115"/>
    </location>
</feature>
<evidence type="ECO:0000313" key="3">
    <source>
        <dbReference type="EMBL" id="MFC0542162.1"/>
    </source>
</evidence>
<name>A0ABV6MPT7_9PSEU</name>
<keyword evidence="1" id="KW-0812">Transmembrane</keyword>
<feature type="transmembrane region" description="Helical" evidence="1">
    <location>
        <begin position="61"/>
        <end position="84"/>
    </location>
</feature>
<evidence type="ECO:0000259" key="2">
    <source>
        <dbReference type="Pfam" id="PF20182"/>
    </source>
</evidence>
<dbReference type="Proteomes" id="UP001589810">
    <property type="component" value="Unassembled WGS sequence"/>
</dbReference>
<keyword evidence="1" id="KW-0472">Membrane</keyword>
<feature type="domain" description="DUF6545" evidence="2">
    <location>
        <begin position="241"/>
        <end position="370"/>
    </location>
</feature>